<proteinExistence type="predicted"/>
<gene>
    <name evidence="1" type="primary">AR2</name>
</gene>
<dbReference type="EMBL" id="U77963">
    <property type="protein sequence ID" value="AAD10463.1"/>
    <property type="molecule type" value="Genomic_DNA"/>
</dbReference>
<protein>
    <submittedName>
        <fullName evidence="1">AR2</fullName>
    </submittedName>
</protein>
<evidence type="ECO:0000313" key="1">
    <source>
        <dbReference type="EMBL" id="AAD10463.1"/>
    </source>
</evidence>
<name>Q9YNX0_9GEMI</name>
<reference evidence="1" key="1">
    <citation type="submission" date="1996-11" db="EMBL/GenBank/DDBJ databases">
        <title>Complete nucleotide sequences of two sida golden mosaic viruses in South Florida.</title>
        <authorList>
            <person name="Ying Z."/>
            <person name="Davis M.J."/>
        </authorList>
    </citation>
    <scope>NUCLEOTIDE SEQUENCE [LARGE SCALE GENOMIC DNA]</scope>
    <source>
        <strain evidence="1">DNA-AI</strain>
    </source>
</reference>
<sequence length="67" mass="7211">MIFRLASLNNSNNLGPKLFGPIKGKACWATYNSPICLSAMDLGAPSRECPRCNALCISLLVEVVAQK</sequence>
<organism evidence="1">
    <name type="scientific">Sida golden mosaic Florida virus-USA</name>
    <dbReference type="NCBI Taxonomy" id="223315"/>
    <lineage>
        <taxon>Viruses</taxon>
        <taxon>Monodnaviria</taxon>
        <taxon>Shotokuvirae</taxon>
        <taxon>Cressdnaviricota</taxon>
        <taxon>Repensiviricetes</taxon>
        <taxon>Geplafuvirales</taxon>
        <taxon>Geminiviridae</taxon>
        <taxon>Begomovirus</taxon>
        <taxon>Begomovirus sidaureifloridaense</taxon>
        <taxon>Sida golden mosaic Florida virus</taxon>
    </lineage>
</organism>
<accession>Q9YNX0</accession>
<dbReference type="Proteomes" id="UP000232540">
    <property type="component" value="Segment DNA A"/>
</dbReference>